<feature type="compositionally biased region" description="Polar residues" evidence="3">
    <location>
        <begin position="431"/>
        <end position="452"/>
    </location>
</feature>
<dbReference type="GeneID" id="102804473"/>
<feature type="domain" description="Epg5-like TPR" evidence="4">
    <location>
        <begin position="298"/>
        <end position="513"/>
    </location>
</feature>
<feature type="compositionally biased region" description="Low complexity" evidence="3">
    <location>
        <begin position="420"/>
        <end position="429"/>
    </location>
</feature>
<feature type="non-terminal residue" evidence="6">
    <location>
        <position position="515"/>
    </location>
</feature>
<sequence>LTYLSSLAPGMRGGLTQEQQLSYWAWEMVLKLRLHKLEQPHLPMETHDYGSHEWSKDIPDMTSDPNLHPIQKGVKALGPLACYVAITMTKVGHSVDLFLADGINYHVNLVSTGYHKASIHVLSVIVPMFIQTPQYLLENEKFERIIQCIVHADRSVYGFTGKLIMQQVFPGDITKMFCSMIMHQLQCAGTPGGISRNDVLEFWFRALASVEYWTQDRDVQYLLDCLTRAAFMYKGSENLILEILFSMYKSLLGANKEQSVLSSLVSWISSSMPSLMEKPSQEFSWLAYAVLSIESRYEEDSQMRNVVYQLLSRDSKLTPDAALKKACSKLKLPYSPVAGRLSVYRWAYQALETDMDHPLLPAIWQQFFMVYLQRIVSEPGLPQRGSIGLRFFESLANSTLLKRCKKRLVCTADYHHNASKKAGSSSHHASTPDSDSDTNSQHASDGGSTNGRETPPLEQLKYQTSVEYHQCLVKLYQTFILWLDEPRLHEASLYLPALPPQYDADKLLRIFHSQQ</sequence>
<dbReference type="PANTHER" id="PTHR31139:SF4">
    <property type="entry name" value="ECTOPIC P GRANULES PROTEIN 5 HOMOLOG"/>
    <property type="match status" value="1"/>
</dbReference>
<comment type="similarity">
    <text evidence="1">Belongs to the EPG5 family.</text>
</comment>
<evidence type="ECO:0000256" key="1">
    <source>
        <dbReference type="ARBA" id="ARBA00010948"/>
    </source>
</evidence>
<gene>
    <name evidence="6" type="primary">LOC102804473</name>
</gene>
<accession>A0ABM0N0M6</accession>
<proteinExistence type="inferred from homology"/>
<organism evidence="5 6">
    <name type="scientific">Saccoglossus kowalevskii</name>
    <name type="common">Acorn worm</name>
    <dbReference type="NCBI Taxonomy" id="10224"/>
    <lineage>
        <taxon>Eukaryota</taxon>
        <taxon>Metazoa</taxon>
        <taxon>Hemichordata</taxon>
        <taxon>Enteropneusta</taxon>
        <taxon>Harrimaniidae</taxon>
        <taxon>Saccoglossus</taxon>
    </lineage>
</organism>
<reference evidence="6" key="1">
    <citation type="submission" date="2025-08" db="UniProtKB">
        <authorList>
            <consortium name="RefSeq"/>
        </authorList>
    </citation>
    <scope>IDENTIFICATION</scope>
    <source>
        <tissue evidence="6">Testes</tissue>
    </source>
</reference>
<dbReference type="Proteomes" id="UP000694865">
    <property type="component" value="Unplaced"/>
</dbReference>
<evidence type="ECO:0000256" key="3">
    <source>
        <dbReference type="SAM" id="MobiDB-lite"/>
    </source>
</evidence>
<evidence type="ECO:0000259" key="4">
    <source>
        <dbReference type="Pfam" id="PF26573"/>
    </source>
</evidence>
<protein>
    <submittedName>
        <fullName evidence="6">Ectopic P granules protein 5 homolog</fullName>
    </submittedName>
</protein>
<name>A0ABM0N0M6_SACKO</name>
<keyword evidence="2" id="KW-0072">Autophagy</keyword>
<evidence type="ECO:0000313" key="6">
    <source>
        <dbReference type="RefSeq" id="XP_006825817.1"/>
    </source>
</evidence>
<evidence type="ECO:0000313" key="5">
    <source>
        <dbReference type="Proteomes" id="UP000694865"/>
    </source>
</evidence>
<feature type="region of interest" description="Disordered" evidence="3">
    <location>
        <begin position="418"/>
        <end position="455"/>
    </location>
</feature>
<dbReference type="InterPro" id="IPR051436">
    <property type="entry name" value="Autophagy-related_EPG5"/>
</dbReference>
<feature type="non-terminal residue" evidence="6">
    <location>
        <position position="1"/>
    </location>
</feature>
<dbReference type="PANTHER" id="PTHR31139">
    <property type="entry name" value="ECTOPIC P GRANULES PROTEIN 5 HOMOLOG"/>
    <property type="match status" value="1"/>
</dbReference>
<dbReference type="RefSeq" id="XP_006825817.1">
    <property type="nucleotide sequence ID" value="XM_006825754.1"/>
</dbReference>
<evidence type="ECO:0000256" key="2">
    <source>
        <dbReference type="ARBA" id="ARBA00023006"/>
    </source>
</evidence>
<dbReference type="InterPro" id="IPR058750">
    <property type="entry name" value="TPR_Epg5"/>
</dbReference>
<dbReference type="Pfam" id="PF26573">
    <property type="entry name" value="TPR_Epg5_2"/>
    <property type="match status" value="1"/>
</dbReference>
<keyword evidence="5" id="KW-1185">Reference proteome</keyword>